<comment type="caution">
    <text evidence="2">Lacks conserved residue(s) required for the propagation of feature annotation.</text>
</comment>
<gene>
    <name evidence="2" type="primary">tmcAL</name>
    <name evidence="3" type="ORF">IAB74_03015</name>
</gene>
<dbReference type="GO" id="GO:0006400">
    <property type="term" value="P:tRNA modification"/>
    <property type="evidence" value="ECO:0007669"/>
    <property type="project" value="UniProtKB-UniRule"/>
</dbReference>
<keyword evidence="2" id="KW-0694">RNA-binding</keyword>
<organism evidence="3 4">
    <name type="scientific">Candidatus Faecousia excrementigallinarum</name>
    <dbReference type="NCBI Taxonomy" id="2840806"/>
    <lineage>
        <taxon>Bacteria</taxon>
        <taxon>Bacillati</taxon>
        <taxon>Bacillota</taxon>
        <taxon>Clostridia</taxon>
        <taxon>Eubacteriales</taxon>
        <taxon>Oscillospiraceae</taxon>
        <taxon>Faecousia</taxon>
    </lineage>
</organism>
<name>A0A9D0Z1Z8_9FIRM</name>
<dbReference type="PANTHER" id="PTHR37825:SF1">
    <property type="entry name" value="TRNA(MET) CYTIDINE ACETATE LIGASE"/>
    <property type="match status" value="1"/>
</dbReference>
<evidence type="ECO:0000313" key="3">
    <source>
        <dbReference type="EMBL" id="HIQ67464.1"/>
    </source>
</evidence>
<dbReference type="Pfam" id="PF05636">
    <property type="entry name" value="HIGH_NTase1"/>
    <property type="match status" value="1"/>
</dbReference>
<dbReference type="AlphaFoldDB" id="A0A9D0Z1Z8"/>
<comment type="catalytic activity">
    <reaction evidence="2">
        <text>cytidine(34) in elongator tRNA(Met) + acetate + ATP = N(4)-acetylcytidine(34) in elongator tRNA(Met) + AMP + diphosphate</text>
        <dbReference type="Rhea" id="RHEA:58144"/>
        <dbReference type="Rhea" id="RHEA-COMP:10693"/>
        <dbReference type="Rhea" id="RHEA-COMP:10694"/>
        <dbReference type="ChEBI" id="CHEBI:30089"/>
        <dbReference type="ChEBI" id="CHEBI:30616"/>
        <dbReference type="ChEBI" id="CHEBI:33019"/>
        <dbReference type="ChEBI" id="CHEBI:74900"/>
        <dbReference type="ChEBI" id="CHEBI:82748"/>
        <dbReference type="ChEBI" id="CHEBI:456215"/>
    </reaction>
</comment>
<keyword evidence="1 2" id="KW-0819">tRNA processing</keyword>
<comment type="function">
    <text evidence="2">Catalyzes the formation of N(4)-acetylcytidine (ac(4)C) at the wobble position of elongator tRNA(Met), using acetate and ATP as substrates. First activates an acetate ion to form acetyladenylate (Ac-AMP) and then transfers the acetyl group to tRNA to form ac(4)C34.</text>
</comment>
<keyword evidence="2" id="KW-0963">Cytoplasm</keyword>
<proteinExistence type="inferred from homology"/>
<feature type="binding site" evidence="2">
    <location>
        <begin position="7"/>
        <end position="20"/>
    </location>
    <ligand>
        <name>ATP</name>
        <dbReference type="ChEBI" id="CHEBI:30616"/>
    </ligand>
</feature>
<reference evidence="3" key="2">
    <citation type="journal article" date="2021" name="PeerJ">
        <title>Extensive microbial diversity within the chicken gut microbiome revealed by metagenomics and culture.</title>
        <authorList>
            <person name="Gilroy R."/>
            <person name="Ravi A."/>
            <person name="Getino M."/>
            <person name="Pursley I."/>
            <person name="Horton D.L."/>
            <person name="Alikhan N.F."/>
            <person name="Baker D."/>
            <person name="Gharbi K."/>
            <person name="Hall N."/>
            <person name="Watson M."/>
            <person name="Adriaenssens E.M."/>
            <person name="Foster-Nyarko E."/>
            <person name="Jarju S."/>
            <person name="Secka A."/>
            <person name="Antonio M."/>
            <person name="Oren A."/>
            <person name="Chaudhuri R.R."/>
            <person name="La Ragione R."/>
            <person name="Hildebrand F."/>
            <person name="Pallen M.J."/>
        </authorList>
    </citation>
    <scope>NUCLEOTIDE SEQUENCE</scope>
    <source>
        <strain evidence="3">13361</strain>
    </source>
</reference>
<dbReference type="EC" id="6.3.4.-" evidence="2"/>
<dbReference type="GO" id="GO:0005737">
    <property type="term" value="C:cytoplasm"/>
    <property type="evidence" value="ECO:0007669"/>
    <property type="project" value="UniProtKB-SubCell"/>
</dbReference>
<evidence type="ECO:0000256" key="1">
    <source>
        <dbReference type="ARBA" id="ARBA00022694"/>
    </source>
</evidence>
<keyword evidence="2" id="KW-0436">Ligase</keyword>
<dbReference type="GO" id="GO:0005524">
    <property type="term" value="F:ATP binding"/>
    <property type="evidence" value="ECO:0007669"/>
    <property type="project" value="UniProtKB-KW"/>
</dbReference>
<reference evidence="3" key="1">
    <citation type="submission" date="2020-10" db="EMBL/GenBank/DDBJ databases">
        <authorList>
            <person name="Gilroy R."/>
        </authorList>
    </citation>
    <scope>NUCLEOTIDE SEQUENCE</scope>
    <source>
        <strain evidence="3">13361</strain>
    </source>
</reference>
<dbReference type="SUPFAM" id="SSF52374">
    <property type="entry name" value="Nucleotidylyl transferase"/>
    <property type="match status" value="1"/>
</dbReference>
<comment type="caution">
    <text evidence="3">The sequence shown here is derived from an EMBL/GenBank/DDBJ whole genome shotgun (WGS) entry which is preliminary data.</text>
</comment>
<accession>A0A9D0Z1Z8</accession>
<protein>
    <recommendedName>
        <fullName evidence="2">tRNA(Met) cytidine acetate ligase</fullName>
        <ecNumber evidence="2">6.3.4.-</ecNumber>
    </recommendedName>
</protein>
<dbReference type="GO" id="GO:0000049">
    <property type="term" value="F:tRNA binding"/>
    <property type="evidence" value="ECO:0007669"/>
    <property type="project" value="UniProtKB-KW"/>
</dbReference>
<dbReference type="Proteomes" id="UP000886796">
    <property type="component" value="Unassembled WGS sequence"/>
</dbReference>
<evidence type="ECO:0000256" key="2">
    <source>
        <dbReference type="HAMAP-Rule" id="MF_01539"/>
    </source>
</evidence>
<comment type="subcellular location">
    <subcellularLocation>
        <location evidence="2">Cytoplasm</location>
    </subcellularLocation>
</comment>
<keyword evidence="2" id="KW-0067">ATP-binding</keyword>
<dbReference type="HAMAP" id="MF_01539">
    <property type="entry name" value="TmcAL"/>
    <property type="match status" value="1"/>
</dbReference>
<feature type="binding site" evidence="2">
    <location>
        <position position="158"/>
    </location>
    <ligand>
        <name>ATP</name>
        <dbReference type="ChEBI" id="CHEBI:30616"/>
    </ligand>
</feature>
<sequence>MQIAGIICEYNPLHKGHERQLTLAKSLLGQDSAVVCLMSGNFVQRGYPAIVDKSLRARAAVACGADLVLELPITACLSSAEGFAARGVEILSRLCTHLCFGAETAQSEEIMETAKALNSPAFPPVLREFLQKGLSFPAARQGALESLGASAHLLTKPNNILAVEYCKAILAQNSPLIPLPIHRPGDYHAAAPHPENPSATALRLRMESGGDWQPFVPEKTREILAQGQLHTRLSGEKAMLYRLRTMTEEEFAALPYGSEGLWRKLMHAARQENTLEDILTAVKSKRYTRSRLDRMVMCAFLGLTEETLSQPVPYVRVLAFNETGRQILRQQKGNFPLCHTGESMEHPYWALETRAQDLYGLFAQNGPEPPGMEKKRRIFYTP</sequence>
<keyword evidence="2" id="KW-0547">Nucleotide-binding</keyword>
<dbReference type="InterPro" id="IPR008513">
    <property type="entry name" value="tRNA(Met)_cyd_acetate_ligase"/>
</dbReference>
<comment type="similarity">
    <text evidence="2">Belongs to the TmcAL family.</text>
</comment>
<dbReference type="GO" id="GO:0016879">
    <property type="term" value="F:ligase activity, forming carbon-nitrogen bonds"/>
    <property type="evidence" value="ECO:0007669"/>
    <property type="project" value="UniProtKB-UniRule"/>
</dbReference>
<keyword evidence="2" id="KW-0820">tRNA-binding</keyword>
<evidence type="ECO:0000313" key="4">
    <source>
        <dbReference type="Proteomes" id="UP000886796"/>
    </source>
</evidence>
<dbReference type="EMBL" id="DVFK01000043">
    <property type="protein sequence ID" value="HIQ67464.1"/>
    <property type="molecule type" value="Genomic_DNA"/>
</dbReference>
<feature type="binding site" evidence="2">
    <location>
        <position position="183"/>
    </location>
    <ligand>
        <name>ATP</name>
        <dbReference type="ChEBI" id="CHEBI:30616"/>
    </ligand>
</feature>
<dbReference type="Gene3D" id="3.40.50.620">
    <property type="entry name" value="HUPs"/>
    <property type="match status" value="1"/>
</dbReference>
<dbReference type="InterPro" id="IPR014729">
    <property type="entry name" value="Rossmann-like_a/b/a_fold"/>
</dbReference>
<dbReference type="PANTHER" id="PTHR37825">
    <property type="entry name" value="TRNA(MET) CYTIDINE ACETATE LIGASE"/>
    <property type="match status" value="1"/>
</dbReference>
<feature type="binding site" evidence="2">
    <location>
        <position position="101"/>
    </location>
    <ligand>
        <name>ATP</name>
        <dbReference type="ChEBI" id="CHEBI:30616"/>
    </ligand>
</feature>